<evidence type="ECO:0000259" key="8">
    <source>
        <dbReference type="PROSITE" id="PS50850"/>
    </source>
</evidence>
<feature type="transmembrane region" description="Helical" evidence="7">
    <location>
        <begin position="274"/>
        <end position="296"/>
    </location>
</feature>
<protein>
    <submittedName>
        <fullName evidence="9">Multidrug resistance protein Stp</fullName>
    </submittedName>
</protein>
<evidence type="ECO:0000256" key="2">
    <source>
        <dbReference type="ARBA" id="ARBA00022448"/>
    </source>
</evidence>
<dbReference type="InterPro" id="IPR011701">
    <property type="entry name" value="MFS"/>
</dbReference>
<evidence type="ECO:0000256" key="4">
    <source>
        <dbReference type="ARBA" id="ARBA00022692"/>
    </source>
</evidence>
<keyword evidence="6 7" id="KW-0472">Membrane</keyword>
<dbReference type="EMBL" id="MN079100">
    <property type="protein sequence ID" value="QEA05373.1"/>
    <property type="molecule type" value="Genomic_DNA"/>
</dbReference>
<feature type="transmembrane region" description="Helical" evidence="7">
    <location>
        <begin position="23"/>
        <end position="45"/>
    </location>
</feature>
<feature type="transmembrane region" description="Helical" evidence="7">
    <location>
        <begin position="308"/>
        <end position="328"/>
    </location>
</feature>
<dbReference type="Gene3D" id="1.20.1720.10">
    <property type="entry name" value="Multidrug resistance protein D"/>
    <property type="match status" value="1"/>
</dbReference>
<keyword evidence="3" id="KW-1003">Cell membrane</keyword>
<evidence type="ECO:0000256" key="1">
    <source>
        <dbReference type="ARBA" id="ARBA00004651"/>
    </source>
</evidence>
<feature type="transmembrane region" description="Helical" evidence="7">
    <location>
        <begin position="408"/>
        <end position="428"/>
    </location>
</feature>
<feature type="transmembrane region" description="Helical" evidence="7">
    <location>
        <begin position="372"/>
        <end position="396"/>
    </location>
</feature>
<organism evidence="9">
    <name type="scientific">uncultured organism</name>
    <dbReference type="NCBI Taxonomy" id="155900"/>
    <lineage>
        <taxon>unclassified sequences</taxon>
        <taxon>environmental samples</taxon>
    </lineage>
</organism>
<keyword evidence="2" id="KW-0813">Transport</keyword>
<evidence type="ECO:0000313" key="9">
    <source>
        <dbReference type="EMBL" id="QEA05373.1"/>
    </source>
</evidence>
<dbReference type="SUPFAM" id="SSF103473">
    <property type="entry name" value="MFS general substrate transporter"/>
    <property type="match status" value="1"/>
</dbReference>
<comment type="subcellular location">
    <subcellularLocation>
        <location evidence="1">Cell membrane</location>
        <topology evidence="1">Multi-pass membrane protein</topology>
    </subcellularLocation>
</comment>
<dbReference type="CDD" id="cd17321">
    <property type="entry name" value="MFS_MMR_MDR_like"/>
    <property type="match status" value="1"/>
</dbReference>
<keyword evidence="4 7" id="KW-0812">Transmembrane</keyword>
<feature type="transmembrane region" description="Helical" evidence="7">
    <location>
        <begin position="211"/>
        <end position="229"/>
    </location>
</feature>
<gene>
    <name evidence="9" type="primary">stp_2</name>
    <name evidence="9" type="ORF">KBTEX_01694</name>
</gene>
<dbReference type="GO" id="GO:0005886">
    <property type="term" value="C:plasma membrane"/>
    <property type="evidence" value="ECO:0007669"/>
    <property type="project" value="UniProtKB-SubCell"/>
</dbReference>
<dbReference type="AlphaFoldDB" id="A0A5B8RBC0"/>
<feature type="transmembrane region" description="Helical" evidence="7">
    <location>
        <begin position="340"/>
        <end position="360"/>
    </location>
</feature>
<evidence type="ECO:0000256" key="6">
    <source>
        <dbReference type="ARBA" id="ARBA00023136"/>
    </source>
</evidence>
<sequence>MVDSIEAPGPGAHPAVPVRRRRVLVTLCLAVLAAQVDTAVVNLAVRPIGVYFSARVDTLQWVVDSYNVVYAALLLSGGLLGDLKGRRRIFLAGAVVLTAASLACALAPSLGILIAARATAGLGAALLVPASLAIIRVVWPEPAGRARALGIWAACNGLAMALGPTAGGVVIDSLGWPAVFMVVVPLTAASVLLALPSLPEFADAAGRSLDTAAQVAGACGLAALVFATVEAQGRPAAAAVSAVGAVAALAIFVRIERSRGHAAMVPLDLFSNGTFSGAMTATAGMTFGMYGVLFLLPLTWQSTGRLDAAAAGIALMPMALLFVLVSPLSARVVRRMGTRLAISSGIALIAGALPGIGYGAPLGNLVPAELALALTGVGMGLATGPLMGVAVGAVTSARAGTAASLINVARMVGATTGVAVLGAVYAAAGGGSYGLAAAMLAGGAVQAGCAGIAWFSLPAL</sequence>
<dbReference type="PANTHER" id="PTHR42718:SF46">
    <property type="entry name" value="BLR6921 PROTEIN"/>
    <property type="match status" value="1"/>
</dbReference>
<dbReference type="PROSITE" id="PS50850">
    <property type="entry name" value="MFS"/>
    <property type="match status" value="1"/>
</dbReference>
<reference evidence="9" key="1">
    <citation type="submission" date="2019-06" db="EMBL/GenBank/DDBJ databases">
        <authorList>
            <person name="Murdoch R.W."/>
            <person name="Fathepure B."/>
        </authorList>
    </citation>
    <scope>NUCLEOTIDE SEQUENCE</scope>
</reference>
<dbReference type="Gene3D" id="1.20.1250.20">
    <property type="entry name" value="MFS general substrate transporter like domains"/>
    <property type="match status" value="1"/>
</dbReference>
<dbReference type="Pfam" id="PF07690">
    <property type="entry name" value="MFS_1"/>
    <property type="match status" value="1"/>
</dbReference>
<proteinExistence type="predicted"/>
<feature type="transmembrane region" description="Helical" evidence="7">
    <location>
        <begin position="177"/>
        <end position="199"/>
    </location>
</feature>
<accession>A0A5B8RBC0</accession>
<dbReference type="PANTHER" id="PTHR42718">
    <property type="entry name" value="MAJOR FACILITATOR SUPERFAMILY MULTIDRUG TRANSPORTER MFSC"/>
    <property type="match status" value="1"/>
</dbReference>
<feature type="transmembrane region" description="Helical" evidence="7">
    <location>
        <begin position="90"/>
        <end position="114"/>
    </location>
</feature>
<dbReference type="InterPro" id="IPR020846">
    <property type="entry name" value="MFS_dom"/>
</dbReference>
<name>A0A5B8RBC0_9ZZZZ</name>
<feature type="transmembrane region" description="Helical" evidence="7">
    <location>
        <begin position="434"/>
        <end position="457"/>
    </location>
</feature>
<evidence type="ECO:0000256" key="5">
    <source>
        <dbReference type="ARBA" id="ARBA00022989"/>
    </source>
</evidence>
<dbReference type="InterPro" id="IPR036259">
    <property type="entry name" value="MFS_trans_sf"/>
</dbReference>
<dbReference type="GO" id="GO:0022857">
    <property type="term" value="F:transmembrane transporter activity"/>
    <property type="evidence" value="ECO:0007669"/>
    <property type="project" value="InterPro"/>
</dbReference>
<feature type="transmembrane region" description="Helical" evidence="7">
    <location>
        <begin position="151"/>
        <end position="171"/>
    </location>
</feature>
<feature type="transmembrane region" description="Helical" evidence="7">
    <location>
        <begin position="120"/>
        <end position="139"/>
    </location>
</feature>
<keyword evidence="5 7" id="KW-1133">Transmembrane helix</keyword>
<feature type="transmembrane region" description="Helical" evidence="7">
    <location>
        <begin position="235"/>
        <end position="253"/>
    </location>
</feature>
<feature type="transmembrane region" description="Helical" evidence="7">
    <location>
        <begin position="65"/>
        <end position="83"/>
    </location>
</feature>
<feature type="domain" description="Major facilitator superfamily (MFS) profile" evidence="8">
    <location>
        <begin position="23"/>
        <end position="460"/>
    </location>
</feature>
<evidence type="ECO:0000256" key="3">
    <source>
        <dbReference type="ARBA" id="ARBA00022475"/>
    </source>
</evidence>
<evidence type="ECO:0000256" key="7">
    <source>
        <dbReference type="SAM" id="Phobius"/>
    </source>
</evidence>